<gene>
    <name evidence="1" type="ORF">CPB83DRAFT_303638</name>
</gene>
<dbReference type="AlphaFoldDB" id="A0A9P6EGN0"/>
<evidence type="ECO:0000313" key="1">
    <source>
        <dbReference type="EMBL" id="KAF9528595.1"/>
    </source>
</evidence>
<dbReference type="EMBL" id="MU157851">
    <property type="protein sequence ID" value="KAF9528595.1"/>
    <property type="molecule type" value="Genomic_DNA"/>
</dbReference>
<keyword evidence="2" id="KW-1185">Reference proteome</keyword>
<evidence type="ECO:0000313" key="2">
    <source>
        <dbReference type="Proteomes" id="UP000807306"/>
    </source>
</evidence>
<protein>
    <submittedName>
        <fullName evidence="1">Uncharacterized protein</fullName>
    </submittedName>
</protein>
<sequence length="228" mass="26019">MFTTTQNLCINNIITTPSPYCILPTTPFTLSDLAVTHLLSYSISTTLTTPLLIQYSYRIVICTFKTHFYSPGPLSDLGFLPATPSFGFPFPFYSSYPPRHSHYPRCRVSARSYHLPSRVDTSHPSQPPPHFSAFLSFSKMLTSVRNVPVAWHPLLHCMDFFRISLTYSSSQLKFSTYIKSYCFFSFTYVTYLFAIIHCPPFQLSLHSVASLGGNLEVCQRYLLRCTRT</sequence>
<comment type="caution">
    <text evidence="1">The sequence shown here is derived from an EMBL/GenBank/DDBJ whole genome shotgun (WGS) entry which is preliminary data.</text>
</comment>
<accession>A0A9P6EGN0</accession>
<name>A0A9P6EGN0_9AGAR</name>
<reference evidence="1" key="1">
    <citation type="submission" date="2020-11" db="EMBL/GenBank/DDBJ databases">
        <authorList>
            <consortium name="DOE Joint Genome Institute"/>
            <person name="Ahrendt S."/>
            <person name="Riley R."/>
            <person name="Andreopoulos W."/>
            <person name="Labutti K."/>
            <person name="Pangilinan J."/>
            <person name="Ruiz-Duenas F.J."/>
            <person name="Barrasa J.M."/>
            <person name="Sanchez-Garcia M."/>
            <person name="Camarero S."/>
            <person name="Miyauchi S."/>
            <person name="Serrano A."/>
            <person name="Linde D."/>
            <person name="Babiker R."/>
            <person name="Drula E."/>
            <person name="Ayuso-Fernandez I."/>
            <person name="Pacheco R."/>
            <person name="Padilla G."/>
            <person name="Ferreira P."/>
            <person name="Barriuso J."/>
            <person name="Kellner H."/>
            <person name="Castanera R."/>
            <person name="Alfaro M."/>
            <person name="Ramirez L."/>
            <person name="Pisabarro A.G."/>
            <person name="Kuo A."/>
            <person name="Tritt A."/>
            <person name="Lipzen A."/>
            <person name="He G."/>
            <person name="Yan M."/>
            <person name="Ng V."/>
            <person name="Cullen D."/>
            <person name="Martin F."/>
            <person name="Rosso M.-N."/>
            <person name="Henrissat B."/>
            <person name="Hibbett D."/>
            <person name="Martinez A.T."/>
            <person name="Grigoriev I.V."/>
        </authorList>
    </citation>
    <scope>NUCLEOTIDE SEQUENCE</scope>
    <source>
        <strain evidence="1">CBS 506.95</strain>
    </source>
</reference>
<organism evidence="1 2">
    <name type="scientific">Crepidotus variabilis</name>
    <dbReference type="NCBI Taxonomy" id="179855"/>
    <lineage>
        <taxon>Eukaryota</taxon>
        <taxon>Fungi</taxon>
        <taxon>Dikarya</taxon>
        <taxon>Basidiomycota</taxon>
        <taxon>Agaricomycotina</taxon>
        <taxon>Agaricomycetes</taxon>
        <taxon>Agaricomycetidae</taxon>
        <taxon>Agaricales</taxon>
        <taxon>Agaricineae</taxon>
        <taxon>Crepidotaceae</taxon>
        <taxon>Crepidotus</taxon>
    </lineage>
</organism>
<dbReference type="Proteomes" id="UP000807306">
    <property type="component" value="Unassembled WGS sequence"/>
</dbReference>
<proteinExistence type="predicted"/>